<dbReference type="PaxDb" id="166486-ERS852572_01750"/>
<reference evidence="1 6" key="1">
    <citation type="submission" date="2015-09" db="EMBL/GenBank/DDBJ databases">
        <authorList>
            <consortium name="Pathogen Informatics"/>
        </authorList>
    </citation>
    <scope>NUCLEOTIDE SEQUENCE [LARGE SCALE GENOMIC DNA]</scope>
    <source>
        <strain evidence="1 6">2789STDY5834960</strain>
    </source>
</reference>
<organism evidence="1 6">
    <name type="scientific">Roseburia intestinalis</name>
    <dbReference type="NCBI Taxonomy" id="166486"/>
    <lineage>
        <taxon>Bacteria</taxon>
        <taxon>Bacillati</taxon>
        <taxon>Bacillota</taxon>
        <taxon>Clostridia</taxon>
        <taxon>Lachnospirales</taxon>
        <taxon>Lachnospiraceae</taxon>
        <taxon>Roseburia</taxon>
    </lineage>
</organism>
<evidence type="ECO:0000313" key="4">
    <source>
        <dbReference type="EMBL" id="RHA68361.1"/>
    </source>
</evidence>
<evidence type="ECO:0000313" key="6">
    <source>
        <dbReference type="Proteomes" id="UP000095350"/>
    </source>
</evidence>
<dbReference type="Proteomes" id="UP000478483">
    <property type="component" value="Unassembled WGS sequence"/>
</dbReference>
<dbReference type="Proteomes" id="UP000283586">
    <property type="component" value="Unassembled WGS sequence"/>
</dbReference>
<evidence type="ECO:0000313" key="5">
    <source>
        <dbReference type="EMBL" id="RHN05777.1"/>
    </source>
</evidence>
<evidence type="ECO:0000313" key="7">
    <source>
        <dbReference type="Proteomes" id="UP000283586"/>
    </source>
</evidence>
<dbReference type="EMBL" id="QRQN01000018">
    <property type="protein sequence ID" value="RHN05777.1"/>
    <property type="molecule type" value="Genomic_DNA"/>
</dbReference>
<protein>
    <submittedName>
        <fullName evidence="1">Uncharacterized protein</fullName>
    </submittedName>
</protein>
<dbReference type="OrthoDB" id="1655031at2"/>
<dbReference type="AlphaFoldDB" id="A0A173TXD3"/>
<gene>
    <name evidence="4" type="ORF">DW927_06475</name>
    <name evidence="5" type="ORF">DWZ31_13930</name>
    <name evidence="1" type="ORF">ERS852572_01750</name>
    <name evidence="3" type="ORF">GCK47_03100</name>
    <name evidence="2" type="ORF">GMD50_02705</name>
</gene>
<evidence type="ECO:0000313" key="2">
    <source>
        <dbReference type="EMBL" id="MTR83979.1"/>
    </source>
</evidence>
<dbReference type="Proteomes" id="UP000479531">
    <property type="component" value="Unassembled WGS sequence"/>
</dbReference>
<name>A0A173TXD3_9FIRM</name>
<dbReference type="STRING" id="166486.ERS852572_01750"/>
<reference evidence="2 9" key="3">
    <citation type="journal article" date="2019" name="Nat. Med.">
        <title>A library of human gut bacterial isolates paired with longitudinal multiomics data enables mechanistic microbiome research.</title>
        <authorList>
            <person name="Poyet M."/>
            <person name="Groussin M."/>
            <person name="Gibbons S.M."/>
            <person name="Avila-Pacheco J."/>
            <person name="Jiang X."/>
            <person name="Kearney S.M."/>
            <person name="Perrotta A.R."/>
            <person name="Berdy B."/>
            <person name="Zhao S."/>
            <person name="Lieberman T.D."/>
            <person name="Swanson P.K."/>
            <person name="Smith M."/>
            <person name="Roesemann S."/>
            <person name="Alexander J.E."/>
            <person name="Rich S.A."/>
            <person name="Livny J."/>
            <person name="Vlamakis H."/>
            <person name="Clish C."/>
            <person name="Bullock K."/>
            <person name="Deik A."/>
            <person name="Scott J."/>
            <person name="Pierce K.A."/>
            <person name="Xavier R.J."/>
            <person name="Alm E.J."/>
        </authorList>
    </citation>
    <scope>NUCLEOTIDE SEQUENCE [LARGE SCALE GENOMIC DNA]</scope>
    <source>
        <strain evidence="2 9">BIOML-A1</strain>
    </source>
</reference>
<dbReference type="RefSeq" id="WP_006857658.1">
    <property type="nucleotide sequence ID" value="NZ_CABIYH010000012.1"/>
</dbReference>
<dbReference type="Pfam" id="PF18941">
    <property type="entry name" value="DUF5688"/>
    <property type="match status" value="2"/>
</dbReference>
<dbReference type="EMBL" id="WGGT01000002">
    <property type="protein sequence ID" value="MVQ44724.1"/>
    <property type="molecule type" value="Genomic_DNA"/>
</dbReference>
<accession>A0A173TXD3</accession>
<reference evidence="3 10" key="4">
    <citation type="submission" date="2019-10" db="EMBL/GenBank/DDBJ databases">
        <title>Roseburia spp. ameliorate alcoholic fatty liver via restoration of gut barrier function.</title>
        <authorList>
            <person name="Seo B."/>
            <person name="Ko G."/>
        </authorList>
    </citation>
    <scope>NUCLEOTIDE SEQUENCE [LARGE SCALE GENOMIC DNA]</scope>
    <source>
        <strain evidence="3 10">SNUG30017</strain>
    </source>
</reference>
<dbReference type="GeneID" id="61433016"/>
<dbReference type="Proteomes" id="UP000284465">
    <property type="component" value="Unassembled WGS sequence"/>
</dbReference>
<evidence type="ECO:0000313" key="10">
    <source>
        <dbReference type="Proteomes" id="UP000479531"/>
    </source>
</evidence>
<dbReference type="EMBL" id="QSFP01000005">
    <property type="protein sequence ID" value="RHA68361.1"/>
    <property type="molecule type" value="Genomic_DNA"/>
</dbReference>
<proteinExistence type="predicted"/>
<evidence type="ECO:0000313" key="9">
    <source>
        <dbReference type="Proteomes" id="UP000478483"/>
    </source>
</evidence>
<evidence type="ECO:0000313" key="8">
    <source>
        <dbReference type="Proteomes" id="UP000284465"/>
    </source>
</evidence>
<evidence type="ECO:0000313" key="1">
    <source>
        <dbReference type="EMBL" id="CUN06757.1"/>
    </source>
</evidence>
<reference evidence="7 8" key="2">
    <citation type="submission" date="2018-08" db="EMBL/GenBank/DDBJ databases">
        <title>A genome reference for cultivated species of the human gut microbiota.</title>
        <authorList>
            <person name="Zou Y."/>
            <person name="Xue W."/>
            <person name="Luo G."/>
        </authorList>
    </citation>
    <scope>NUCLEOTIDE SEQUENCE [LARGE SCALE GENOMIC DNA]</scope>
    <source>
        <strain evidence="5 7">AF31-21AC</strain>
        <strain evidence="4 8">AM43-11</strain>
    </source>
</reference>
<evidence type="ECO:0000313" key="3">
    <source>
        <dbReference type="EMBL" id="MVQ44724.1"/>
    </source>
</evidence>
<dbReference type="EMBL" id="WNAJ01000002">
    <property type="protein sequence ID" value="MTR83979.1"/>
    <property type="molecule type" value="Genomic_DNA"/>
</dbReference>
<dbReference type="InterPro" id="IPR043743">
    <property type="entry name" value="DUF5688"/>
</dbReference>
<dbReference type="Proteomes" id="UP000095350">
    <property type="component" value="Unassembled WGS sequence"/>
</dbReference>
<dbReference type="EMBL" id="CYXZ01000012">
    <property type="protein sequence ID" value="CUN06757.1"/>
    <property type="molecule type" value="Genomic_DNA"/>
</dbReference>
<sequence length="335" mass="37973">MTYQTFKQQIRQSLQDAFGSDVSIILQDILKNNNTHLDGLTVLTPGCNISPTIYLNDYFHAYENGRPISDICTEIRDIYQQNKPAHSVDISFFTCYEKVQSRIIFKLINYERNKALLTDVPHFRFLDLAIVFNCLIGIDPDDISQSFSEEKISCSPSASGSSATILIHNHHLSFWNITKDDLYALACKNTPDLQHYELRNMSDVLKELLSDDDSSAILAPPAPFPMYVLSNHTKLNGSACILYQDLLKNFAEHLRSDLYILPSSIHEVLIIPVNSFATPADPLLSSANSPADTRQQSYRELSEMVQEVNATQLSTEDILSDHVYYYSRESSRITM</sequence>